<dbReference type="PROSITE" id="PS51186">
    <property type="entry name" value="GNAT"/>
    <property type="match status" value="1"/>
</dbReference>
<dbReference type="Pfam" id="PF13302">
    <property type="entry name" value="Acetyltransf_3"/>
    <property type="match status" value="1"/>
</dbReference>
<dbReference type="InterPro" id="IPR000182">
    <property type="entry name" value="GNAT_dom"/>
</dbReference>
<reference evidence="2 3" key="1">
    <citation type="journal article" date="2017" name="Int. J. Syst. Evol. Microbiol.">
        <title>Jeotgalibaca porci sp. nov. and Jeotgalibaca arthritidis sp. nov., isolated from pigs, and emended description of the genus Jeotgalibaca.</title>
        <authorList>
            <person name="Zamora L."/>
            <person name="Perez-Sancho M."/>
            <person name="Dominguez L."/>
            <person name="Fernandez-Garayzabal J.F."/>
            <person name="Vela A.I."/>
        </authorList>
    </citation>
    <scope>NUCLEOTIDE SEQUENCE [LARGE SCALE GENOMIC DNA]</scope>
    <source>
        <strain evidence="2 3">CECT 9157</strain>
    </source>
</reference>
<dbReference type="Gene3D" id="3.40.630.30">
    <property type="match status" value="1"/>
</dbReference>
<dbReference type="PANTHER" id="PTHR43415:SF3">
    <property type="entry name" value="GNAT-FAMILY ACETYLTRANSFERASE"/>
    <property type="match status" value="1"/>
</dbReference>
<feature type="domain" description="N-acetyltransferase" evidence="1">
    <location>
        <begin position="1"/>
        <end position="163"/>
    </location>
</feature>
<protein>
    <submittedName>
        <fullName evidence="2">GNAT family N-acetyltransferase</fullName>
    </submittedName>
</protein>
<accession>A0A6G7KD55</accession>
<dbReference type="AlphaFoldDB" id="A0A6G7KD55"/>
<proteinExistence type="predicted"/>
<sequence>MEDEDLELMREMLNEPEIENSVVGWAFPVSKYQQQKWYENNINNNTNLRFIIETPENGAVGLATLTNIDWKNRSANHGIKLAAKNNRGKGVGTDTVMAVMKYAFEELNLHRLNGSWLEKNIGSEKLYTKCGWVIEGKKRQSVYKNGEFHNLVQVGILKSEYESIVKQLKYWE</sequence>
<dbReference type="InterPro" id="IPR016181">
    <property type="entry name" value="Acyl_CoA_acyltransferase"/>
</dbReference>
<dbReference type="KEGG" id="jar:G7057_08220"/>
<dbReference type="GO" id="GO:0016747">
    <property type="term" value="F:acyltransferase activity, transferring groups other than amino-acyl groups"/>
    <property type="evidence" value="ECO:0007669"/>
    <property type="project" value="InterPro"/>
</dbReference>
<dbReference type="Proteomes" id="UP000501451">
    <property type="component" value="Chromosome"/>
</dbReference>
<evidence type="ECO:0000313" key="3">
    <source>
        <dbReference type="Proteomes" id="UP000501451"/>
    </source>
</evidence>
<dbReference type="PANTHER" id="PTHR43415">
    <property type="entry name" value="SPERMIDINE N(1)-ACETYLTRANSFERASE"/>
    <property type="match status" value="1"/>
</dbReference>
<keyword evidence="2" id="KW-0808">Transferase</keyword>
<dbReference type="SUPFAM" id="SSF55729">
    <property type="entry name" value="Acyl-CoA N-acyltransferases (Nat)"/>
    <property type="match status" value="1"/>
</dbReference>
<name>A0A6G7KD55_9LACT</name>
<evidence type="ECO:0000259" key="1">
    <source>
        <dbReference type="PROSITE" id="PS51186"/>
    </source>
</evidence>
<gene>
    <name evidence="2" type="ORF">G7057_08220</name>
</gene>
<organism evidence="2 3">
    <name type="scientific">Jeotgalibaca arthritidis</name>
    <dbReference type="NCBI Taxonomy" id="1868794"/>
    <lineage>
        <taxon>Bacteria</taxon>
        <taxon>Bacillati</taxon>
        <taxon>Bacillota</taxon>
        <taxon>Bacilli</taxon>
        <taxon>Lactobacillales</taxon>
        <taxon>Carnobacteriaceae</taxon>
        <taxon>Jeotgalibaca</taxon>
    </lineage>
</organism>
<evidence type="ECO:0000313" key="2">
    <source>
        <dbReference type="EMBL" id="QII83172.1"/>
    </source>
</evidence>
<keyword evidence="3" id="KW-1185">Reference proteome</keyword>
<dbReference type="EMBL" id="CP049740">
    <property type="protein sequence ID" value="QII83172.1"/>
    <property type="molecule type" value="Genomic_DNA"/>
</dbReference>